<gene>
    <name evidence="6" type="ORF">HK100_007569</name>
</gene>
<feature type="signal peptide" evidence="4">
    <location>
        <begin position="1"/>
        <end position="21"/>
    </location>
</feature>
<evidence type="ECO:0000256" key="4">
    <source>
        <dbReference type="SAM" id="SignalP"/>
    </source>
</evidence>
<evidence type="ECO:0000313" key="7">
    <source>
        <dbReference type="Proteomes" id="UP001211907"/>
    </source>
</evidence>
<dbReference type="EMBL" id="JADGJH010000358">
    <property type="protein sequence ID" value="KAJ3130746.1"/>
    <property type="molecule type" value="Genomic_DNA"/>
</dbReference>
<feature type="region of interest" description="Disordered" evidence="2">
    <location>
        <begin position="278"/>
        <end position="302"/>
    </location>
</feature>
<protein>
    <recommendedName>
        <fullName evidence="5">Impact N-terminal domain-containing protein</fullName>
    </recommendedName>
</protein>
<evidence type="ECO:0000259" key="5">
    <source>
        <dbReference type="Pfam" id="PF01205"/>
    </source>
</evidence>
<proteinExistence type="inferred from homology"/>
<dbReference type="InterPro" id="IPR023582">
    <property type="entry name" value="Impact"/>
</dbReference>
<dbReference type="SUPFAM" id="SSF54211">
    <property type="entry name" value="Ribosomal protein S5 domain 2-like"/>
    <property type="match status" value="1"/>
</dbReference>
<dbReference type="GO" id="GO:0140469">
    <property type="term" value="P:GCN2-mediated signaling"/>
    <property type="evidence" value="ECO:0007669"/>
    <property type="project" value="TreeGrafter"/>
</dbReference>
<dbReference type="Gene3D" id="3.30.230.30">
    <property type="entry name" value="Impact, N-terminal domain"/>
    <property type="match status" value="1"/>
</dbReference>
<keyword evidence="3" id="KW-0472">Membrane</keyword>
<evidence type="ECO:0000313" key="6">
    <source>
        <dbReference type="EMBL" id="KAJ3130746.1"/>
    </source>
</evidence>
<feature type="compositionally biased region" description="Low complexity" evidence="2">
    <location>
        <begin position="280"/>
        <end position="302"/>
    </location>
</feature>
<evidence type="ECO:0000256" key="3">
    <source>
        <dbReference type="SAM" id="Phobius"/>
    </source>
</evidence>
<dbReference type="AlphaFoldDB" id="A0AAD5XI82"/>
<dbReference type="InterPro" id="IPR036956">
    <property type="entry name" value="Impact_N_sf"/>
</dbReference>
<dbReference type="PANTHER" id="PTHR16301">
    <property type="entry name" value="IMPACT-RELATED"/>
    <property type="match status" value="1"/>
</dbReference>
<feature type="domain" description="Impact N-terminal" evidence="5">
    <location>
        <begin position="321"/>
        <end position="422"/>
    </location>
</feature>
<evidence type="ECO:0000256" key="2">
    <source>
        <dbReference type="SAM" id="MobiDB-lite"/>
    </source>
</evidence>
<reference evidence="6" key="1">
    <citation type="submission" date="2020-05" db="EMBL/GenBank/DDBJ databases">
        <title>Phylogenomic resolution of chytrid fungi.</title>
        <authorList>
            <person name="Stajich J.E."/>
            <person name="Amses K."/>
            <person name="Simmons R."/>
            <person name="Seto K."/>
            <person name="Myers J."/>
            <person name="Bonds A."/>
            <person name="Quandt C.A."/>
            <person name="Barry K."/>
            <person name="Liu P."/>
            <person name="Grigoriev I."/>
            <person name="Longcore J.E."/>
            <person name="James T.Y."/>
        </authorList>
    </citation>
    <scope>NUCLEOTIDE SEQUENCE</scope>
    <source>
        <strain evidence="6">JEL0513</strain>
    </source>
</reference>
<dbReference type="PANTHER" id="PTHR16301:SF25">
    <property type="entry name" value="PROTEIN IMPACT"/>
    <property type="match status" value="1"/>
</dbReference>
<dbReference type="Proteomes" id="UP001211907">
    <property type="component" value="Unassembled WGS sequence"/>
</dbReference>
<dbReference type="GO" id="GO:0005737">
    <property type="term" value="C:cytoplasm"/>
    <property type="evidence" value="ECO:0007669"/>
    <property type="project" value="TreeGrafter"/>
</dbReference>
<keyword evidence="3" id="KW-0812">Transmembrane</keyword>
<feature type="chain" id="PRO_5042240112" description="Impact N-terminal domain-containing protein" evidence="4">
    <location>
        <begin position="22"/>
        <end position="431"/>
    </location>
</feature>
<sequence length="431" mass="47688">MSLCTTTLGVFVNVFLGPVLGSIPLCCSSDLKWRAYYLRGMGIAMSLWAVGLAVLAGLWKTDKMCPSWNFTYNGIPLEQYDNNDAQMIADDKNTICNHLLYYSILPPLVIAVIVAVIAFFTSASNLRAHERFESVRVRGAAGNTYIAIDTNSNPKEYAPLNTYQPKEMEDSDGYGWGDELVALQAIYGDALTTTPDHTQVQIRFGAMAVLEAWLDDADYPAVSPPEYRVVLARDVGWAAPDAKARLDTCLAALFLPGQPVLFAWIETLQAAELDQTYYKPQPHQNNPNNPNSQNNQNNQNNQIIRNSPSITIYSGDIFLDRKSRFQAHIAKVKSIDDVNWVVSQVKLLPKVALATHNMVAFRLASGDSNRDDDGEGGAGDRMLNLLERMGKTNLVAVVSRWYGGIQLGPDRFKDITGVLKKLLEKNAAEFS</sequence>
<dbReference type="GO" id="GO:0006446">
    <property type="term" value="P:regulation of translational initiation"/>
    <property type="evidence" value="ECO:0007669"/>
    <property type="project" value="TreeGrafter"/>
</dbReference>
<accession>A0AAD5XI82</accession>
<feature type="transmembrane region" description="Helical" evidence="3">
    <location>
        <begin position="99"/>
        <end position="120"/>
    </location>
</feature>
<keyword evidence="3" id="KW-1133">Transmembrane helix</keyword>
<keyword evidence="4" id="KW-0732">Signal</keyword>
<comment type="similarity">
    <text evidence="1">Belongs to the IMPACT family.</text>
</comment>
<comment type="caution">
    <text evidence="6">The sequence shown here is derived from an EMBL/GenBank/DDBJ whole genome shotgun (WGS) entry which is preliminary data.</text>
</comment>
<feature type="transmembrane region" description="Helical" evidence="3">
    <location>
        <begin position="37"/>
        <end position="59"/>
    </location>
</feature>
<organism evidence="6 7">
    <name type="scientific">Physocladia obscura</name>
    <dbReference type="NCBI Taxonomy" id="109957"/>
    <lineage>
        <taxon>Eukaryota</taxon>
        <taxon>Fungi</taxon>
        <taxon>Fungi incertae sedis</taxon>
        <taxon>Chytridiomycota</taxon>
        <taxon>Chytridiomycota incertae sedis</taxon>
        <taxon>Chytridiomycetes</taxon>
        <taxon>Chytridiales</taxon>
        <taxon>Chytriomycetaceae</taxon>
        <taxon>Physocladia</taxon>
    </lineage>
</organism>
<evidence type="ECO:0000256" key="1">
    <source>
        <dbReference type="ARBA" id="ARBA00007665"/>
    </source>
</evidence>
<dbReference type="InterPro" id="IPR020568">
    <property type="entry name" value="Ribosomal_Su5_D2-typ_SF"/>
</dbReference>
<keyword evidence="7" id="KW-1185">Reference proteome</keyword>
<dbReference type="InterPro" id="IPR001498">
    <property type="entry name" value="Impact_N"/>
</dbReference>
<name>A0AAD5XI82_9FUNG</name>
<dbReference type="Pfam" id="PF01205">
    <property type="entry name" value="Impact_N"/>
    <property type="match status" value="1"/>
</dbReference>